<dbReference type="PROSITE" id="PS50005">
    <property type="entry name" value="TPR"/>
    <property type="match status" value="1"/>
</dbReference>
<feature type="region of interest" description="Disordered" evidence="2">
    <location>
        <begin position="1"/>
        <end position="32"/>
    </location>
</feature>
<dbReference type="KEGG" id="dai:Desaci_2094"/>
<dbReference type="SUPFAM" id="SSF48452">
    <property type="entry name" value="TPR-like"/>
    <property type="match status" value="1"/>
</dbReference>
<evidence type="ECO:0000313" key="3">
    <source>
        <dbReference type="EMBL" id="AFM41065.1"/>
    </source>
</evidence>
<name>I4D5J1_DESAJ</name>
<dbReference type="EMBL" id="CP003639">
    <property type="protein sequence ID" value="AFM41065.1"/>
    <property type="molecule type" value="Genomic_DNA"/>
</dbReference>
<accession>I4D5J1</accession>
<sequence>MDNENSIIDLNSRRKELDGNADEEGDEDWEDDYELISKEDYEGLKKLRQMMAENNPEDIYAQWRLGEAYVLCKEYEKAIDYLKPLYINNPDNEDIQHSILDALFALGKSEKDFNWISTPKILRLNEETTDFCYDYLKGKRKGRELDDVYCQLLVEGYLTFNEAELLNHLTKDERFEFQSDTYVQGTILRVKKKMKK</sequence>
<dbReference type="RefSeq" id="WP_014827069.1">
    <property type="nucleotide sequence ID" value="NC_018068.1"/>
</dbReference>
<evidence type="ECO:0000313" key="4">
    <source>
        <dbReference type="Proteomes" id="UP000002892"/>
    </source>
</evidence>
<dbReference type="InterPro" id="IPR019734">
    <property type="entry name" value="TPR_rpt"/>
</dbReference>
<organism evidence="3 4">
    <name type="scientific">Desulfosporosinus acidiphilus (strain DSM 22704 / JCM 16185 / SJ4)</name>
    <dbReference type="NCBI Taxonomy" id="646529"/>
    <lineage>
        <taxon>Bacteria</taxon>
        <taxon>Bacillati</taxon>
        <taxon>Bacillota</taxon>
        <taxon>Clostridia</taxon>
        <taxon>Eubacteriales</taxon>
        <taxon>Desulfitobacteriaceae</taxon>
        <taxon>Desulfosporosinus</taxon>
    </lineage>
</organism>
<dbReference type="OrthoDB" id="1947696at2"/>
<feature type="repeat" description="TPR" evidence="1">
    <location>
        <begin position="59"/>
        <end position="92"/>
    </location>
</feature>
<dbReference type="Proteomes" id="UP000002892">
    <property type="component" value="Chromosome"/>
</dbReference>
<proteinExistence type="predicted"/>
<evidence type="ECO:0000256" key="2">
    <source>
        <dbReference type="SAM" id="MobiDB-lite"/>
    </source>
</evidence>
<keyword evidence="4" id="KW-1185">Reference proteome</keyword>
<protein>
    <submittedName>
        <fullName evidence="3">Uncharacterized protein</fullName>
    </submittedName>
</protein>
<dbReference type="AlphaFoldDB" id="I4D5J1"/>
<dbReference type="InterPro" id="IPR011990">
    <property type="entry name" value="TPR-like_helical_dom_sf"/>
</dbReference>
<dbReference type="STRING" id="646529.Desaci_2094"/>
<gene>
    <name evidence="3" type="ordered locus">Desaci_2094</name>
</gene>
<evidence type="ECO:0000256" key="1">
    <source>
        <dbReference type="PROSITE-ProRule" id="PRU00339"/>
    </source>
</evidence>
<feature type="compositionally biased region" description="Acidic residues" evidence="2">
    <location>
        <begin position="19"/>
        <end position="32"/>
    </location>
</feature>
<reference evidence="3 4" key="1">
    <citation type="journal article" date="2012" name="J. Bacteriol.">
        <title>Complete genome sequences of Desulfosporosinus orientis DSM765T, Desulfosporosinus youngiae DSM17734T, Desulfosporosinus meridiei DSM13257T, and Desulfosporosinus acidiphilus DSM22704T.</title>
        <authorList>
            <person name="Pester M."/>
            <person name="Brambilla E."/>
            <person name="Alazard D."/>
            <person name="Rattei T."/>
            <person name="Weinmaier T."/>
            <person name="Han J."/>
            <person name="Lucas S."/>
            <person name="Lapidus A."/>
            <person name="Cheng J.F."/>
            <person name="Goodwin L."/>
            <person name="Pitluck S."/>
            <person name="Peters L."/>
            <person name="Ovchinnikova G."/>
            <person name="Teshima H."/>
            <person name="Detter J.C."/>
            <person name="Han C.S."/>
            <person name="Tapia R."/>
            <person name="Land M.L."/>
            <person name="Hauser L."/>
            <person name="Kyrpides N.C."/>
            <person name="Ivanova N.N."/>
            <person name="Pagani I."/>
            <person name="Huntmann M."/>
            <person name="Wei C.L."/>
            <person name="Davenport K.W."/>
            <person name="Daligault H."/>
            <person name="Chain P.S."/>
            <person name="Chen A."/>
            <person name="Mavromatis K."/>
            <person name="Markowitz V."/>
            <person name="Szeto E."/>
            <person name="Mikhailova N."/>
            <person name="Pati A."/>
            <person name="Wagner M."/>
            <person name="Woyke T."/>
            <person name="Ollivier B."/>
            <person name="Klenk H.P."/>
            <person name="Spring S."/>
            <person name="Loy A."/>
        </authorList>
    </citation>
    <scope>NUCLEOTIDE SEQUENCE [LARGE SCALE GENOMIC DNA]</scope>
    <source>
        <strain evidence="4">DSM 22704 / JCM 16185 / SJ4</strain>
    </source>
</reference>
<dbReference type="HOGENOM" id="CLU_1388278_0_0_9"/>
<dbReference type="Gene3D" id="1.25.40.10">
    <property type="entry name" value="Tetratricopeptide repeat domain"/>
    <property type="match status" value="1"/>
</dbReference>
<keyword evidence="1" id="KW-0802">TPR repeat</keyword>